<evidence type="ECO:0000313" key="2">
    <source>
        <dbReference type="Proteomes" id="UP000006180"/>
    </source>
</evidence>
<reference evidence="1 2" key="1">
    <citation type="journal article" date="2012" name="J. Bacteriol.">
        <title>Complete genome sequence of the broad-host-range strain Sinorhizobium fredii USDA257.</title>
        <authorList>
            <person name="Schuldes J."/>
            <person name="Rodriguez Orbegoso M."/>
            <person name="Schmeisser C."/>
            <person name="Krishnan H.B."/>
            <person name="Daniel R."/>
            <person name="Streit W.R."/>
        </authorList>
    </citation>
    <scope>NUCLEOTIDE SEQUENCE [LARGE SCALE GENOMIC DNA]</scope>
    <source>
        <strain evidence="1 2">USDA 257</strain>
    </source>
</reference>
<evidence type="ECO:0000313" key="1">
    <source>
        <dbReference type="EMBL" id="AFL51388.1"/>
    </source>
</evidence>
<organism evidence="1 2">
    <name type="scientific">Sinorhizobium fredii (strain USDA 257)</name>
    <dbReference type="NCBI Taxonomy" id="1185652"/>
    <lineage>
        <taxon>Bacteria</taxon>
        <taxon>Pseudomonadati</taxon>
        <taxon>Pseudomonadota</taxon>
        <taxon>Alphaproteobacteria</taxon>
        <taxon>Hyphomicrobiales</taxon>
        <taxon>Rhizobiaceae</taxon>
        <taxon>Sinorhizobium/Ensifer group</taxon>
        <taxon>Sinorhizobium</taxon>
    </lineage>
</organism>
<accession>I3X682</accession>
<dbReference type="AlphaFoldDB" id="I3X682"/>
<dbReference type="HOGENOM" id="CLU_3276711_0_0_5"/>
<dbReference type="Proteomes" id="UP000006180">
    <property type="component" value="Chromosome"/>
</dbReference>
<sequence>MARRRVERGSARASEPQMTGVAIRINGVLFRDQIDFRVYGA</sequence>
<protein>
    <submittedName>
        <fullName evidence="1">Uncharacterized protein</fullName>
    </submittedName>
</protein>
<name>I3X682_SINF2</name>
<dbReference type="KEGG" id="sfd:USDA257_c28170"/>
<gene>
    <name evidence="1" type="ORF">USDA257_c28170</name>
</gene>
<dbReference type="EMBL" id="CP003563">
    <property type="protein sequence ID" value="AFL51388.1"/>
    <property type="molecule type" value="Genomic_DNA"/>
</dbReference>
<proteinExistence type="predicted"/>